<dbReference type="GO" id="GO:0007059">
    <property type="term" value="P:chromosome segregation"/>
    <property type="evidence" value="ECO:0007669"/>
    <property type="project" value="InterPro"/>
</dbReference>
<dbReference type="PANTHER" id="PTHR14778:SF2">
    <property type="entry name" value="KINETOCHORE-ASSOCIATED PROTEIN DSN1 HOMOLOG"/>
    <property type="match status" value="1"/>
</dbReference>
<dbReference type="OrthoDB" id="3364649at2759"/>
<evidence type="ECO:0000313" key="2">
    <source>
        <dbReference type="EMBL" id="KAJ3486578.1"/>
    </source>
</evidence>
<gene>
    <name evidence="2" type="ORF">NLJ89_g11797</name>
</gene>
<sequence length="332" mass="35764">MLPSQSQSGKRKPEDFNPLLNAAAAKRAKKESKVGASTKRKLNNDDGPSSLLVVRASEAQPSHSQPVHTNQADLAPPRFSSQPSLASAAGPSKPPTKKFKADSQPSNRGRPASQAKTANRDRVAPSAYYDDAAVERDVRAMEDEADHLRRNSRAHTTIDASLVAETSLQFQSQRSEGSGTARSKGKTKIVDISTPLPDNDTPRAERNKQLRQPAMDAIAQSRGRPVEANGTSGQGHRRKSSISGRGKRISSSFEATGIITHPHTSVSESSFYKHIDCDLPEPERIRQLLIWCSVRAAATPASSPSLPPLSAEGVQILKSAQDDVVRCSLRNG</sequence>
<evidence type="ECO:0008006" key="4">
    <source>
        <dbReference type="Google" id="ProtNLM"/>
    </source>
</evidence>
<organism evidence="2 3">
    <name type="scientific">Agrocybe chaxingu</name>
    <dbReference type="NCBI Taxonomy" id="84603"/>
    <lineage>
        <taxon>Eukaryota</taxon>
        <taxon>Fungi</taxon>
        <taxon>Dikarya</taxon>
        <taxon>Basidiomycota</taxon>
        <taxon>Agaricomycotina</taxon>
        <taxon>Agaricomycetes</taxon>
        <taxon>Agaricomycetidae</taxon>
        <taxon>Agaricales</taxon>
        <taxon>Agaricineae</taxon>
        <taxon>Strophariaceae</taxon>
        <taxon>Agrocybe</taxon>
    </lineage>
</organism>
<dbReference type="InterPro" id="IPR013218">
    <property type="entry name" value="Dsn1/Mis13"/>
</dbReference>
<name>A0A9W8JL96_9AGAR</name>
<dbReference type="Pfam" id="PF08202">
    <property type="entry name" value="MIS13"/>
    <property type="match status" value="1"/>
</dbReference>
<evidence type="ECO:0000313" key="3">
    <source>
        <dbReference type="Proteomes" id="UP001148786"/>
    </source>
</evidence>
<dbReference type="GO" id="GO:0000444">
    <property type="term" value="C:MIS12/MIND type complex"/>
    <property type="evidence" value="ECO:0007669"/>
    <property type="project" value="InterPro"/>
</dbReference>
<reference evidence="2" key="1">
    <citation type="submission" date="2022-07" db="EMBL/GenBank/DDBJ databases">
        <title>Genome Sequence of Agrocybe chaxingu.</title>
        <authorList>
            <person name="Buettner E."/>
        </authorList>
    </citation>
    <scope>NUCLEOTIDE SEQUENCE</scope>
    <source>
        <strain evidence="2">MP-N11</strain>
    </source>
</reference>
<evidence type="ECO:0000256" key="1">
    <source>
        <dbReference type="SAM" id="MobiDB-lite"/>
    </source>
</evidence>
<dbReference type="EMBL" id="JANKHO010003043">
    <property type="protein sequence ID" value="KAJ3486578.1"/>
    <property type="molecule type" value="Genomic_DNA"/>
</dbReference>
<feature type="compositionally biased region" description="Polar residues" evidence="1">
    <location>
        <begin position="163"/>
        <end position="181"/>
    </location>
</feature>
<protein>
    <recommendedName>
        <fullName evidence="4">Kinetochore protein mis13</fullName>
    </recommendedName>
</protein>
<dbReference type="GO" id="GO:0051301">
    <property type="term" value="P:cell division"/>
    <property type="evidence" value="ECO:0007669"/>
    <property type="project" value="InterPro"/>
</dbReference>
<proteinExistence type="predicted"/>
<feature type="compositionally biased region" description="Basic residues" evidence="1">
    <location>
        <begin position="235"/>
        <end position="248"/>
    </location>
</feature>
<feature type="region of interest" description="Disordered" evidence="1">
    <location>
        <begin position="24"/>
        <end position="135"/>
    </location>
</feature>
<comment type="caution">
    <text evidence="2">The sequence shown here is derived from an EMBL/GenBank/DDBJ whole genome shotgun (WGS) entry which is preliminary data.</text>
</comment>
<keyword evidence="3" id="KW-1185">Reference proteome</keyword>
<dbReference type="Proteomes" id="UP001148786">
    <property type="component" value="Unassembled WGS sequence"/>
</dbReference>
<accession>A0A9W8JL96</accession>
<feature type="compositionally biased region" description="Polar residues" evidence="1">
    <location>
        <begin position="59"/>
        <end position="72"/>
    </location>
</feature>
<dbReference type="AlphaFoldDB" id="A0A9W8JL96"/>
<dbReference type="PANTHER" id="PTHR14778">
    <property type="entry name" value="KINETOCHORE-ASSOCIATED PROTEIN DSN1 HOMOLOG"/>
    <property type="match status" value="1"/>
</dbReference>
<feature type="region of interest" description="Disordered" evidence="1">
    <location>
        <begin position="163"/>
        <end position="248"/>
    </location>
</feature>